<evidence type="ECO:0000256" key="4">
    <source>
        <dbReference type="SAM" id="MobiDB-lite"/>
    </source>
</evidence>
<evidence type="ECO:0000313" key="6">
    <source>
        <dbReference type="EMBL" id="CAF4740474.1"/>
    </source>
</evidence>
<dbReference type="InterPro" id="IPR013783">
    <property type="entry name" value="Ig-like_fold"/>
</dbReference>
<dbReference type="FunFam" id="2.60.40.10:FF:000032">
    <property type="entry name" value="palladin isoform X1"/>
    <property type="match status" value="1"/>
</dbReference>
<dbReference type="PANTHER" id="PTHR13817">
    <property type="entry name" value="TITIN"/>
    <property type="match status" value="1"/>
</dbReference>
<dbReference type="InterPro" id="IPR003598">
    <property type="entry name" value="Ig_sub2"/>
</dbReference>
<accession>A0A821KQM6</accession>
<keyword evidence="2" id="KW-1015">Disulfide bond</keyword>
<dbReference type="InterPro" id="IPR003599">
    <property type="entry name" value="Ig_sub"/>
</dbReference>
<keyword evidence="3" id="KW-0393">Immunoglobulin domain</keyword>
<evidence type="ECO:0000256" key="2">
    <source>
        <dbReference type="ARBA" id="ARBA00023157"/>
    </source>
</evidence>
<dbReference type="Gene3D" id="2.60.40.10">
    <property type="entry name" value="Immunoglobulins"/>
    <property type="match status" value="2"/>
</dbReference>
<evidence type="ECO:0000256" key="1">
    <source>
        <dbReference type="ARBA" id="ARBA00022737"/>
    </source>
</evidence>
<feature type="non-terminal residue" evidence="6">
    <location>
        <position position="260"/>
    </location>
</feature>
<evidence type="ECO:0000256" key="3">
    <source>
        <dbReference type="ARBA" id="ARBA00023319"/>
    </source>
</evidence>
<evidence type="ECO:0000259" key="5">
    <source>
        <dbReference type="PROSITE" id="PS50835"/>
    </source>
</evidence>
<protein>
    <recommendedName>
        <fullName evidence="5">Ig-like domain-containing protein</fullName>
    </recommendedName>
</protein>
<dbReference type="InterPro" id="IPR036179">
    <property type="entry name" value="Ig-like_dom_sf"/>
</dbReference>
<dbReference type="SMART" id="SM00409">
    <property type="entry name" value="IG"/>
    <property type="match status" value="2"/>
</dbReference>
<dbReference type="InterPro" id="IPR007110">
    <property type="entry name" value="Ig-like_dom"/>
</dbReference>
<feature type="non-terminal residue" evidence="6">
    <location>
        <position position="1"/>
    </location>
</feature>
<name>A0A821KQM6_9BILA</name>
<dbReference type="InterPro" id="IPR013098">
    <property type="entry name" value="Ig_I-set"/>
</dbReference>
<keyword evidence="7" id="KW-1185">Reference proteome</keyword>
<keyword evidence="1" id="KW-0677">Repeat</keyword>
<feature type="domain" description="Ig-like" evidence="5">
    <location>
        <begin position="102"/>
        <end position="192"/>
    </location>
</feature>
<evidence type="ECO:0000313" key="7">
    <source>
        <dbReference type="Proteomes" id="UP000663873"/>
    </source>
</evidence>
<feature type="region of interest" description="Disordered" evidence="4">
    <location>
        <begin position="215"/>
        <end position="243"/>
    </location>
</feature>
<dbReference type="AlphaFoldDB" id="A0A821KQM6"/>
<feature type="domain" description="Ig-like" evidence="5">
    <location>
        <begin position="6"/>
        <end position="98"/>
    </location>
</feature>
<dbReference type="Proteomes" id="UP000663873">
    <property type="component" value="Unassembled WGS sequence"/>
</dbReference>
<dbReference type="FunFam" id="2.60.40.10:FF:000107">
    <property type="entry name" value="Myosin, light chain kinase a"/>
    <property type="match status" value="1"/>
</dbReference>
<dbReference type="SMART" id="SM00408">
    <property type="entry name" value="IGc2"/>
    <property type="match status" value="2"/>
</dbReference>
<proteinExistence type="predicted"/>
<dbReference type="EMBL" id="CAJOBP010039152">
    <property type="protein sequence ID" value="CAF4740474.1"/>
    <property type="molecule type" value="Genomic_DNA"/>
</dbReference>
<dbReference type="SUPFAM" id="SSF48726">
    <property type="entry name" value="Immunoglobulin"/>
    <property type="match status" value="2"/>
</dbReference>
<gene>
    <name evidence="6" type="ORF">UJA718_LOCUS38340</name>
</gene>
<dbReference type="Pfam" id="PF07679">
    <property type="entry name" value="I-set"/>
    <property type="match status" value="2"/>
</dbReference>
<organism evidence="6 7">
    <name type="scientific">Rotaria socialis</name>
    <dbReference type="NCBI Taxonomy" id="392032"/>
    <lineage>
        <taxon>Eukaryota</taxon>
        <taxon>Metazoa</taxon>
        <taxon>Spiralia</taxon>
        <taxon>Gnathifera</taxon>
        <taxon>Rotifera</taxon>
        <taxon>Eurotatoria</taxon>
        <taxon>Bdelloidea</taxon>
        <taxon>Philodinida</taxon>
        <taxon>Philodinidae</taxon>
        <taxon>Rotaria</taxon>
    </lineage>
</organism>
<sequence length="260" mass="28781">SALAPPNFTQALTDAIFPVGGILKAILKVSGLPLPRLTWFKDGQVFDENERISLVFDPRTATWTLTIRDCQESDTGIYECRSKNPGGEKVTKCTITVSGEAASFIDTPEKVSCLEGQTAVFGCRVSGDPYPLVIWSKGKVKTFTENTPKYSLYYDDELDAHFFEINQCSQNDTGLYTVTLQNVHGTLTKPVSCFIVTKPDEVIDYKSILRKMESIQRSQDAGPDWGKLKKGKGKPKGPGDPGWQYQLKHFNLTGDAQSIN</sequence>
<dbReference type="PROSITE" id="PS50835">
    <property type="entry name" value="IG_LIKE"/>
    <property type="match status" value="2"/>
</dbReference>
<comment type="caution">
    <text evidence="6">The sequence shown here is derived from an EMBL/GenBank/DDBJ whole genome shotgun (WGS) entry which is preliminary data.</text>
</comment>
<dbReference type="InterPro" id="IPR050964">
    <property type="entry name" value="Striated_Muscle_Regulatory"/>
</dbReference>
<reference evidence="6" key="1">
    <citation type="submission" date="2021-02" db="EMBL/GenBank/DDBJ databases">
        <authorList>
            <person name="Nowell W R."/>
        </authorList>
    </citation>
    <scope>NUCLEOTIDE SEQUENCE</scope>
</reference>
<dbReference type="PANTHER" id="PTHR13817:SF164">
    <property type="entry name" value="ZORMIN, ISOFORM J"/>
    <property type="match status" value="1"/>
</dbReference>